<dbReference type="Pfam" id="PF17853">
    <property type="entry name" value="GGDEF_2"/>
    <property type="match status" value="1"/>
</dbReference>
<dbReference type="PROSITE" id="PS01124">
    <property type="entry name" value="HTH_ARAC_FAMILY_2"/>
    <property type="match status" value="1"/>
</dbReference>
<dbReference type="InterPro" id="IPR018060">
    <property type="entry name" value="HTH_AraC"/>
</dbReference>
<evidence type="ECO:0000256" key="5">
    <source>
        <dbReference type="ARBA" id="ARBA00023015"/>
    </source>
</evidence>
<evidence type="ECO:0000313" key="12">
    <source>
        <dbReference type="Proteomes" id="UP001596047"/>
    </source>
</evidence>
<dbReference type="SUPFAM" id="SSF52172">
    <property type="entry name" value="CheY-like"/>
    <property type="match status" value="1"/>
</dbReference>
<keyword evidence="12" id="KW-1185">Reference proteome</keyword>
<evidence type="ECO:0000259" key="9">
    <source>
        <dbReference type="PROSITE" id="PS01124"/>
    </source>
</evidence>
<keyword evidence="6" id="KW-0238">DNA-binding</keyword>
<dbReference type="PROSITE" id="PS50110">
    <property type="entry name" value="RESPONSE_REGULATORY"/>
    <property type="match status" value="1"/>
</dbReference>
<evidence type="ECO:0000313" key="11">
    <source>
        <dbReference type="EMBL" id="MFC5648588.1"/>
    </source>
</evidence>
<keyword evidence="4" id="KW-0902">Two-component regulatory system</keyword>
<dbReference type="InterPro" id="IPR051552">
    <property type="entry name" value="HptR"/>
</dbReference>
<evidence type="ECO:0000256" key="2">
    <source>
        <dbReference type="ARBA" id="ARBA00022490"/>
    </source>
</evidence>
<dbReference type="PANTHER" id="PTHR42713">
    <property type="entry name" value="HISTIDINE KINASE-RELATED"/>
    <property type="match status" value="1"/>
</dbReference>
<dbReference type="PRINTS" id="PR00032">
    <property type="entry name" value="HTHARAC"/>
</dbReference>
<evidence type="ECO:0000256" key="6">
    <source>
        <dbReference type="ARBA" id="ARBA00023125"/>
    </source>
</evidence>
<dbReference type="Gene3D" id="3.40.50.2300">
    <property type="match status" value="1"/>
</dbReference>
<keyword evidence="5" id="KW-0805">Transcription regulation</keyword>
<organism evidence="11 12">
    <name type="scientific">Paenibacillus solisilvae</name>
    <dbReference type="NCBI Taxonomy" id="2486751"/>
    <lineage>
        <taxon>Bacteria</taxon>
        <taxon>Bacillati</taxon>
        <taxon>Bacillota</taxon>
        <taxon>Bacilli</taxon>
        <taxon>Bacillales</taxon>
        <taxon>Paenibacillaceae</taxon>
        <taxon>Paenibacillus</taxon>
    </lineage>
</organism>
<comment type="caution">
    <text evidence="11">The sequence shown here is derived from an EMBL/GenBank/DDBJ whole genome shotgun (WGS) entry which is preliminary data.</text>
</comment>
<feature type="domain" description="Response regulatory" evidence="10">
    <location>
        <begin position="3"/>
        <end position="120"/>
    </location>
</feature>
<keyword evidence="7" id="KW-0804">Transcription</keyword>
<protein>
    <submittedName>
        <fullName evidence="11">Response regulator</fullName>
    </submittedName>
</protein>
<dbReference type="InterPro" id="IPR011006">
    <property type="entry name" value="CheY-like_superfamily"/>
</dbReference>
<dbReference type="Gene3D" id="1.10.10.60">
    <property type="entry name" value="Homeodomain-like"/>
    <property type="match status" value="2"/>
</dbReference>
<proteinExistence type="predicted"/>
<evidence type="ECO:0000256" key="1">
    <source>
        <dbReference type="ARBA" id="ARBA00004496"/>
    </source>
</evidence>
<dbReference type="RefSeq" id="WP_379187054.1">
    <property type="nucleotide sequence ID" value="NZ_JBHSOW010000018.1"/>
</dbReference>
<dbReference type="SMART" id="SM00448">
    <property type="entry name" value="REC"/>
    <property type="match status" value="1"/>
</dbReference>
<dbReference type="SUPFAM" id="SSF46689">
    <property type="entry name" value="Homeodomain-like"/>
    <property type="match status" value="2"/>
</dbReference>
<reference evidence="12" key="1">
    <citation type="journal article" date="2019" name="Int. J. Syst. Evol. Microbiol.">
        <title>The Global Catalogue of Microorganisms (GCM) 10K type strain sequencing project: providing services to taxonomists for standard genome sequencing and annotation.</title>
        <authorList>
            <consortium name="The Broad Institute Genomics Platform"/>
            <consortium name="The Broad Institute Genome Sequencing Center for Infectious Disease"/>
            <person name="Wu L."/>
            <person name="Ma J."/>
        </authorList>
    </citation>
    <scope>NUCLEOTIDE SEQUENCE [LARGE SCALE GENOMIC DNA]</scope>
    <source>
        <strain evidence="12">CGMCC 1.3240</strain>
    </source>
</reference>
<evidence type="ECO:0000256" key="3">
    <source>
        <dbReference type="ARBA" id="ARBA00022553"/>
    </source>
</evidence>
<dbReference type="SMART" id="SM00342">
    <property type="entry name" value="HTH_ARAC"/>
    <property type="match status" value="1"/>
</dbReference>
<dbReference type="Proteomes" id="UP001596047">
    <property type="component" value="Unassembled WGS sequence"/>
</dbReference>
<dbReference type="Pfam" id="PF12833">
    <property type="entry name" value="HTH_18"/>
    <property type="match status" value="1"/>
</dbReference>
<evidence type="ECO:0000256" key="8">
    <source>
        <dbReference type="PROSITE-ProRule" id="PRU00169"/>
    </source>
</evidence>
<keyword evidence="3 8" id="KW-0597">Phosphoprotein</keyword>
<dbReference type="Pfam" id="PF00072">
    <property type="entry name" value="Response_reg"/>
    <property type="match status" value="1"/>
</dbReference>
<evidence type="ECO:0000256" key="7">
    <source>
        <dbReference type="ARBA" id="ARBA00023163"/>
    </source>
</evidence>
<evidence type="ECO:0000256" key="4">
    <source>
        <dbReference type="ARBA" id="ARBA00023012"/>
    </source>
</evidence>
<dbReference type="InterPro" id="IPR009057">
    <property type="entry name" value="Homeodomain-like_sf"/>
</dbReference>
<accession>A0ABW0VTK3</accession>
<name>A0ABW0VTK3_9BACL</name>
<evidence type="ECO:0000259" key="10">
    <source>
        <dbReference type="PROSITE" id="PS50110"/>
    </source>
</evidence>
<gene>
    <name evidence="11" type="ORF">ACFPYJ_05500</name>
</gene>
<dbReference type="EMBL" id="JBHSOW010000018">
    <property type="protein sequence ID" value="MFC5648588.1"/>
    <property type="molecule type" value="Genomic_DNA"/>
</dbReference>
<dbReference type="CDD" id="cd17536">
    <property type="entry name" value="REC_YesN-like"/>
    <property type="match status" value="1"/>
</dbReference>
<keyword evidence="2" id="KW-0963">Cytoplasm</keyword>
<dbReference type="InterPro" id="IPR001789">
    <property type="entry name" value="Sig_transdc_resp-reg_receiver"/>
</dbReference>
<sequence length="549" mass="62700">MRKVLIVDDEEWARISIREQIDWASLGLTIAGEARNGRAALDLIRSDPPDILITDIRMPVMDGMALLELVHREYPEIISIVLSGYSEFEYAKKAIVYGVIDYILKPIDEDQLDQTLRRAAIRLNDEDSRTDKLIRMNIQLNESGPLTKERALTRLVTDPIVGIAMLRQALRKAGYPDERMKDSRRVVLVFESDNFEKVAANKYGNDVGLASFVLLNVLEELTQPLADGVLFRKYGQQNEFIWLKDFPFAEDETGKERPFDDFYGSLERAVARLEELTGFRLHVGVGGEFDSLLDAAHSYTEASEAVRNAGVVHHGTIVHADEVKGRNEYYVYPDNNEKALLHYMENGYGQQAVGMIDELFRVWKESETIRPDSMRGTLDEMRVGIRKLLRKHGIAETVLAELGLAEKDGSEYRSFEDMRRWLERAVDGAVAFLASGRKVGAKKAVEEIVQYLSLHYGEEISLHAVSERFHLNPAYLSRLFKTETGETFNDRLSRIRLEAAVRLLKNEQLKVVDIAPLVGYENPNYFLKKFKDFYGCTPSEYRKNHTHLN</sequence>
<feature type="modified residue" description="4-aspartylphosphate" evidence="8">
    <location>
        <position position="55"/>
    </location>
</feature>
<feature type="domain" description="HTH araC/xylS-type" evidence="9">
    <location>
        <begin position="446"/>
        <end position="544"/>
    </location>
</feature>
<dbReference type="InterPro" id="IPR020449">
    <property type="entry name" value="Tscrpt_reg_AraC-type_HTH"/>
</dbReference>
<dbReference type="InterPro" id="IPR041522">
    <property type="entry name" value="CdaR_GGDEF"/>
</dbReference>
<dbReference type="PANTHER" id="PTHR42713:SF3">
    <property type="entry name" value="TRANSCRIPTIONAL REGULATORY PROTEIN HPTR"/>
    <property type="match status" value="1"/>
</dbReference>
<comment type="subcellular location">
    <subcellularLocation>
        <location evidence="1">Cytoplasm</location>
    </subcellularLocation>
</comment>